<dbReference type="AlphaFoldDB" id="A0A8T3VUF5"/>
<reference evidence="1" key="1">
    <citation type="submission" date="2019-04" db="EMBL/GenBank/DDBJ databases">
        <title>Evolution of Biomass-Degrading Anaerobic Consortia Revealed by Metagenomics.</title>
        <authorList>
            <person name="Peng X."/>
        </authorList>
    </citation>
    <scope>NUCLEOTIDE SEQUENCE</scope>
    <source>
        <strain evidence="1">SIG14</strain>
    </source>
</reference>
<dbReference type="EMBL" id="SUTG01000001">
    <property type="protein sequence ID" value="MBE6511565.1"/>
    <property type="molecule type" value="Genomic_DNA"/>
</dbReference>
<dbReference type="Proteomes" id="UP000732619">
    <property type="component" value="Unassembled WGS sequence"/>
</dbReference>
<proteinExistence type="predicted"/>
<organism evidence="1 2">
    <name type="scientific">Methanobrevibacter olleyae</name>
    <dbReference type="NCBI Taxonomy" id="294671"/>
    <lineage>
        <taxon>Archaea</taxon>
        <taxon>Methanobacteriati</taxon>
        <taxon>Methanobacteriota</taxon>
        <taxon>Methanomada group</taxon>
        <taxon>Methanobacteria</taxon>
        <taxon>Methanobacteriales</taxon>
        <taxon>Methanobacteriaceae</taxon>
        <taxon>Methanobrevibacter</taxon>
    </lineage>
</organism>
<evidence type="ECO:0000313" key="1">
    <source>
        <dbReference type="EMBL" id="MBE6511565.1"/>
    </source>
</evidence>
<evidence type="ECO:0000313" key="2">
    <source>
        <dbReference type="Proteomes" id="UP000732619"/>
    </source>
</evidence>
<sequence>MSKSSNSPQSDQETSIFTLVKVGKSYKSKGWALPRRDISKIIPVEKYEGNCHIEIDGIVAPAIFRVNPRLFYRSNVLSKHLEKLNKSEPNSKVALEIKLNEKQSYSNFISKYLTSEPIEFLNTDLPVGLSYKSKGWRINKDVTSRFIPLNEYSGVYDIVVDHISSSAILDVQTRIFYKSDKLSNHLKELHDSNPKQRVNAKIIFDEDLVLFDLKTDVSEDINNNKQTVLLNNSKEKVKSKGDENIKTKNDDNCSFCGNKLPKRLNKNLKELSNEYPNACKTCLEKIYSLGMFYKFQEKTLVKSINKEHMKNKLDLDDFDYTWDLLLKYEMIEPLASNFRLCGNFEIEQEFKNLFEEGEKSPELGYNPDVIAMGKENGTKIKKCRKCGKELTEDEDEKCNDCIQKELVYDYIMQLLPLFSHVARISKKDLLDDEYPEHKKNIIFSKLVEYGIVKHNSGDIYSLNFESLVELIKKYGTKKDYYIFDSLNNDLNILFAPHFVTNNEENLDLYFNWDDFKDYVVFRKSLNLVRVTLKDNKKFVSSESFSNIFLAKLLVVKHLNNLNVINILSEKDTKKFGLSQ</sequence>
<protein>
    <submittedName>
        <fullName evidence="1">Uncharacterized protein</fullName>
    </submittedName>
</protein>
<accession>A0A8T3VUF5</accession>
<comment type="caution">
    <text evidence="1">The sequence shown here is derived from an EMBL/GenBank/DDBJ whole genome shotgun (WGS) entry which is preliminary data.</text>
</comment>
<gene>
    <name evidence="1" type="ORF">E7Z75_00230</name>
</gene>
<name>A0A8T3VUF5_METOL</name>